<dbReference type="Proteomes" id="UP001497516">
    <property type="component" value="Chromosome 5"/>
</dbReference>
<feature type="compositionally biased region" description="Low complexity" evidence="1">
    <location>
        <begin position="24"/>
        <end position="37"/>
    </location>
</feature>
<gene>
    <name evidence="2" type="ORF">LTRI10_LOCUS30807</name>
</gene>
<evidence type="ECO:0000313" key="3">
    <source>
        <dbReference type="Proteomes" id="UP001497516"/>
    </source>
</evidence>
<feature type="compositionally biased region" description="Basic residues" evidence="1">
    <location>
        <begin position="50"/>
        <end position="65"/>
    </location>
</feature>
<organism evidence="2 3">
    <name type="scientific">Linum trigynum</name>
    <dbReference type="NCBI Taxonomy" id="586398"/>
    <lineage>
        <taxon>Eukaryota</taxon>
        <taxon>Viridiplantae</taxon>
        <taxon>Streptophyta</taxon>
        <taxon>Embryophyta</taxon>
        <taxon>Tracheophyta</taxon>
        <taxon>Spermatophyta</taxon>
        <taxon>Magnoliopsida</taxon>
        <taxon>eudicotyledons</taxon>
        <taxon>Gunneridae</taxon>
        <taxon>Pentapetalae</taxon>
        <taxon>rosids</taxon>
        <taxon>fabids</taxon>
        <taxon>Malpighiales</taxon>
        <taxon>Linaceae</taxon>
        <taxon>Linum</taxon>
    </lineage>
</organism>
<feature type="region of interest" description="Disordered" evidence="1">
    <location>
        <begin position="24"/>
        <end position="68"/>
    </location>
</feature>
<evidence type="ECO:0000313" key="2">
    <source>
        <dbReference type="EMBL" id="CAL1389994.1"/>
    </source>
</evidence>
<proteinExistence type="predicted"/>
<protein>
    <submittedName>
        <fullName evidence="2">Uncharacterized protein</fullName>
    </submittedName>
</protein>
<dbReference type="EMBL" id="OZ034818">
    <property type="protein sequence ID" value="CAL1389994.1"/>
    <property type="molecule type" value="Genomic_DNA"/>
</dbReference>
<reference evidence="2 3" key="1">
    <citation type="submission" date="2024-04" db="EMBL/GenBank/DDBJ databases">
        <authorList>
            <person name="Fracassetti M."/>
        </authorList>
    </citation>
    <scope>NUCLEOTIDE SEQUENCE [LARGE SCALE GENOMIC DNA]</scope>
</reference>
<dbReference type="AlphaFoldDB" id="A0AAV2EW29"/>
<sequence length="126" mass="13757">MGVFSASSSPSSASFLCLALRSNPNLSNNNNAELAVADESPDRTSPQKARGCHPAHHRRPGRRRLAPFPSHWVPPIDLSSVPSGSASMPWSPPLSFFLLAWRCRLSACEEFGSKVQKNRGGRMQSR</sequence>
<name>A0AAV2EW29_9ROSI</name>
<keyword evidence="3" id="KW-1185">Reference proteome</keyword>
<evidence type="ECO:0000256" key="1">
    <source>
        <dbReference type="SAM" id="MobiDB-lite"/>
    </source>
</evidence>
<accession>A0AAV2EW29</accession>